<sequence>MEGVCEGVTYPAMHVIWSKWAPYTEKTRLGSFAFSGSYFGTVVSVSLSAYIGEYFGWPAIFFFFGVVALLWCAAWIKFVRENPEDDPHISGDELALIKTSIIPLTNELLNWKDCMTSGPVWAIITAHFCENWGFYTMLTYLPNILKDITHFELETVGTVSAIPYWVMGFTLIFAGVYSDRLIERHNWSVERVRRTFCCFGFVGQAAALIAASFTSSSTPLIIALILSIGLGGFPWSSFSVNHLDIAPQYAGQLMGISNTIATIPGMISPLIVGSVITSGTFVEWSTVFYLTSVIYLFGAAVFFKYVSGDIVPWAKEPNLLTASFSVTD</sequence>
<organism evidence="1 2">
    <name type="scientific">Rhabditophanes sp. KR3021</name>
    <dbReference type="NCBI Taxonomy" id="114890"/>
    <lineage>
        <taxon>Eukaryota</taxon>
        <taxon>Metazoa</taxon>
        <taxon>Ecdysozoa</taxon>
        <taxon>Nematoda</taxon>
        <taxon>Chromadorea</taxon>
        <taxon>Rhabditida</taxon>
        <taxon>Tylenchina</taxon>
        <taxon>Panagrolaimomorpha</taxon>
        <taxon>Strongyloidoidea</taxon>
        <taxon>Alloionematidae</taxon>
        <taxon>Rhabditophanes</taxon>
    </lineage>
</organism>
<dbReference type="WBParaSite" id="RSKR_0000760700.1">
    <property type="protein sequence ID" value="RSKR_0000760700.1"/>
    <property type="gene ID" value="RSKR_0000760700"/>
</dbReference>
<reference evidence="2" key="1">
    <citation type="submission" date="2016-11" db="UniProtKB">
        <authorList>
            <consortium name="WormBaseParasite"/>
        </authorList>
    </citation>
    <scope>IDENTIFICATION</scope>
    <source>
        <strain evidence="2">KR3021</strain>
    </source>
</reference>
<proteinExistence type="predicted"/>
<accession>A0AC35U4F7</accession>
<name>A0AC35U4F7_9BILA</name>
<evidence type="ECO:0000313" key="2">
    <source>
        <dbReference type="WBParaSite" id="RSKR_0000760700.1"/>
    </source>
</evidence>
<evidence type="ECO:0000313" key="1">
    <source>
        <dbReference type="Proteomes" id="UP000095286"/>
    </source>
</evidence>
<protein>
    <submittedName>
        <fullName evidence="2">MFS domain-containing protein</fullName>
    </submittedName>
</protein>
<dbReference type="Proteomes" id="UP000095286">
    <property type="component" value="Unplaced"/>
</dbReference>